<dbReference type="InterPro" id="IPR000504">
    <property type="entry name" value="RRM_dom"/>
</dbReference>
<dbReference type="InterPro" id="IPR035979">
    <property type="entry name" value="RBD_domain_sf"/>
</dbReference>
<name>A0A183A516_9TREM</name>
<feature type="compositionally biased region" description="Polar residues" evidence="1">
    <location>
        <begin position="115"/>
        <end position="125"/>
    </location>
</feature>
<evidence type="ECO:0000256" key="1">
    <source>
        <dbReference type="SAM" id="MobiDB-lite"/>
    </source>
</evidence>
<evidence type="ECO:0000313" key="5">
    <source>
        <dbReference type="WBParaSite" id="ECPE_0000205101-mRNA-1"/>
    </source>
</evidence>
<protein>
    <submittedName>
        <fullName evidence="5">RRM domain-containing protein</fullName>
    </submittedName>
</protein>
<organism evidence="5">
    <name type="scientific">Echinostoma caproni</name>
    <dbReference type="NCBI Taxonomy" id="27848"/>
    <lineage>
        <taxon>Eukaryota</taxon>
        <taxon>Metazoa</taxon>
        <taxon>Spiralia</taxon>
        <taxon>Lophotrochozoa</taxon>
        <taxon>Platyhelminthes</taxon>
        <taxon>Trematoda</taxon>
        <taxon>Digenea</taxon>
        <taxon>Plagiorchiida</taxon>
        <taxon>Echinostomata</taxon>
        <taxon>Echinostomatoidea</taxon>
        <taxon>Echinostomatidae</taxon>
        <taxon>Echinostoma</taxon>
    </lineage>
</organism>
<dbReference type="OrthoDB" id="267048at2759"/>
<dbReference type="Proteomes" id="UP000272942">
    <property type="component" value="Unassembled WGS sequence"/>
</dbReference>
<dbReference type="EMBL" id="UZAN01039391">
    <property type="protein sequence ID" value="VDP65271.1"/>
    <property type="molecule type" value="Genomic_DNA"/>
</dbReference>
<feature type="region of interest" description="Disordered" evidence="1">
    <location>
        <begin position="115"/>
        <end position="152"/>
    </location>
</feature>
<evidence type="ECO:0000313" key="3">
    <source>
        <dbReference type="EMBL" id="VDP65271.1"/>
    </source>
</evidence>
<dbReference type="AlphaFoldDB" id="A0A183A516"/>
<reference evidence="3 4" key="2">
    <citation type="submission" date="2018-11" db="EMBL/GenBank/DDBJ databases">
        <authorList>
            <consortium name="Pathogen Informatics"/>
        </authorList>
    </citation>
    <scope>NUCLEOTIDE SEQUENCE [LARGE SCALE GENOMIC DNA]</scope>
    <source>
        <strain evidence="3 4">Egypt</strain>
    </source>
</reference>
<dbReference type="Pfam" id="PF00076">
    <property type="entry name" value="RRM_1"/>
    <property type="match status" value="1"/>
</dbReference>
<keyword evidence="4" id="KW-1185">Reference proteome</keyword>
<feature type="compositionally biased region" description="Polar residues" evidence="1">
    <location>
        <begin position="76"/>
        <end position="87"/>
    </location>
</feature>
<sequence length="207" mass="22961">MPSTAKPENDQGVKRNLFTRAVCDSERNVHCISRIYPAGRNVNAKESNSASGAEDERQLETEATREIDMTLVWCDQTGSRQPDSGSESGRGLYTNEANQGESGLEHSAVDLASLSNQSDESNGQEDLNHSSMDETEPSVDEKPSGLEPSLHSISSLGFQETETIKLFIGQIPQWIEERDILPMFEVFGPIHELVILRDRFTRAHKGK</sequence>
<gene>
    <name evidence="3" type="ORF">ECPE_LOCUS2051</name>
</gene>
<accession>A0A183A516</accession>
<evidence type="ECO:0000313" key="4">
    <source>
        <dbReference type="Proteomes" id="UP000272942"/>
    </source>
</evidence>
<dbReference type="Gene3D" id="3.30.70.330">
    <property type="match status" value="1"/>
</dbReference>
<feature type="region of interest" description="Disordered" evidence="1">
    <location>
        <begin position="41"/>
        <end position="102"/>
    </location>
</feature>
<dbReference type="WBParaSite" id="ECPE_0000205101-mRNA-1">
    <property type="protein sequence ID" value="ECPE_0000205101-mRNA-1"/>
    <property type="gene ID" value="ECPE_0000205101"/>
</dbReference>
<feature type="compositionally biased region" description="Basic and acidic residues" evidence="1">
    <location>
        <begin position="54"/>
        <end position="68"/>
    </location>
</feature>
<dbReference type="GO" id="GO:0003723">
    <property type="term" value="F:RNA binding"/>
    <property type="evidence" value="ECO:0007669"/>
    <property type="project" value="InterPro"/>
</dbReference>
<feature type="domain" description="RRM" evidence="2">
    <location>
        <begin position="166"/>
        <end position="206"/>
    </location>
</feature>
<proteinExistence type="predicted"/>
<dbReference type="InterPro" id="IPR012677">
    <property type="entry name" value="Nucleotide-bd_a/b_plait_sf"/>
</dbReference>
<reference evidence="5" key="1">
    <citation type="submission" date="2016-06" db="UniProtKB">
        <authorList>
            <consortium name="WormBaseParasite"/>
        </authorList>
    </citation>
    <scope>IDENTIFICATION</scope>
</reference>
<dbReference type="SUPFAM" id="SSF54928">
    <property type="entry name" value="RNA-binding domain, RBD"/>
    <property type="match status" value="1"/>
</dbReference>
<evidence type="ECO:0000259" key="2">
    <source>
        <dbReference type="Pfam" id="PF00076"/>
    </source>
</evidence>